<dbReference type="GO" id="GO:0005737">
    <property type="term" value="C:cytoplasm"/>
    <property type="evidence" value="ECO:0007669"/>
    <property type="project" value="TreeGrafter"/>
</dbReference>
<protein>
    <submittedName>
        <fullName evidence="9">Allantoinase AllB</fullName>
        <ecNumber evidence="9">3.5.2.5</ecNumber>
    </submittedName>
</protein>
<dbReference type="GO" id="GO:0008270">
    <property type="term" value="F:zinc ion binding"/>
    <property type="evidence" value="ECO:0007669"/>
    <property type="project" value="InterPro"/>
</dbReference>
<organism evidence="9 10">
    <name type="scientific">Ureibacillus thermophilus</name>
    <dbReference type="NCBI Taxonomy" id="367743"/>
    <lineage>
        <taxon>Bacteria</taxon>
        <taxon>Bacillati</taxon>
        <taxon>Bacillota</taxon>
        <taxon>Bacilli</taxon>
        <taxon>Bacillales</taxon>
        <taxon>Caryophanaceae</taxon>
        <taxon>Ureibacillus</taxon>
    </lineage>
</organism>
<comment type="subunit">
    <text evidence="4">Homotetramer.</text>
</comment>
<evidence type="ECO:0000256" key="7">
    <source>
        <dbReference type="ARBA" id="ARBA00022833"/>
    </source>
</evidence>
<evidence type="ECO:0000256" key="6">
    <source>
        <dbReference type="ARBA" id="ARBA00022801"/>
    </source>
</evidence>
<comment type="similarity">
    <text evidence="3">Belongs to the metallo-dependent hydrolases superfamily. DHOase family. Class I DHOase subfamily.</text>
</comment>
<dbReference type="KEGG" id="uth:DKZ56_09470"/>
<name>A0A4P6UU51_9BACL</name>
<dbReference type="SUPFAM" id="SSF51556">
    <property type="entry name" value="Metallo-dependent hydrolases"/>
    <property type="match status" value="1"/>
</dbReference>
<proteinExistence type="inferred from homology"/>
<dbReference type="PANTHER" id="PTHR43668:SF4">
    <property type="entry name" value="ALLANTOINASE"/>
    <property type="match status" value="1"/>
</dbReference>
<dbReference type="PANTHER" id="PTHR43668">
    <property type="entry name" value="ALLANTOINASE"/>
    <property type="match status" value="1"/>
</dbReference>
<dbReference type="Gene3D" id="3.20.20.140">
    <property type="entry name" value="Metal-dependent hydrolases"/>
    <property type="match status" value="1"/>
</dbReference>
<feature type="domain" description="Amidohydrolase-related" evidence="8">
    <location>
        <begin position="52"/>
        <end position="429"/>
    </location>
</feature>
<keyword evidence="5" id="KW-0479">Metal-binding</keyword>
<comment type="cofactor">
    <cofactor evidence="1">
        <name>Zn(2+)</name>
        <dbReference type="ChEBI" id="CHEBI:29105"/>
    </cofactor>
</comment>
<sequence>MPMFDLLVKNGKLVCEKEVILADLAVKDGAICAIGKNLGEAVQTIDAQGNLIFPGGIDVHVHFNEPGNEEWEGFETGSRLLAAGGITRYFEMPLNSNPPTIDVGALRLKKELAKEKSIIPPYFWGGLVPGNVQQLAALAKEGVVGFKAFLSNSGFEPFPSVEKETLLEGMREIARLGKILALHAESNELTDFMQREKRKKGKTTPQDYAESRPIIAEVEAVHRALYFAELTGCSLHFVHISSAKAVELIQEAKSRGMDVTVETCPHYVWFNDEALNERGVLAKCAPPLRPEKERKQLLDCLLNGQIDMVASDHSPCPPWMKDLKNQNFFEAWGGINGGQFTLLALLTLCDQHQVSYVNVAKWLSANPAKRFQHERVGRLEVGCDADFTIVAKKPFTVTQENHFAKHKATVYEGETFHHTIVATYCKGRCVYEESGHPI</sequence>
<dbReference type="EMBL" id="CP036528">
    <property type="protein sequence ID" value="QBK26075.1"/>
    <property type="molecule type" value="Genomic_DNA"/>
</dbReference>
<keyword evidence="7" id="KW-0862">Zinc</keyword>
<dbReference type="SUPFAM" id="SSF51338">
    <property type="entry name" value="Composite domain of metallo-dependent hydrolases"/>
    <property type="match status" value="1"/>
</dbReference>
<dbReference type="PROSITE" id="PS00482">
    <property type="entry name" value="DIHYDROOROTASE_1"/>
    <property type="match status" value="1"/>
</dbReference>
<dbReference type="Proteomes" id="UP000291151">
    <property type="component" value="Chromosome"/>
</dbReference>
<accession>A0A4P6UU51</accession>
<evidence type="ECO:0000256" key="2">
    <source>
        <dbReference type="ARBA" id="ARBA00002368"/>
    </source>
</evidence>
<reference evidence="9 10" key="1">
    <citation type="submission" date="2019-02" db="EMBL/GenBank/DDBJ databases">
        <title>Ureibacillus thermophilus.</title>
        <authorList>
            <person name="Sunny J.S."/>
            <person name="Natarajan A."/>
            <person name="Saleena L.M."/>
        </authorList>
    </citation>
    <scope>NUCLEOTIDE SEQUENCE [LARGE SCALE GENOMIC DNA]</scope>
    <source>
        <strain evidence="9 10">LM102</strain>
    </source>
</reference>
<dbReference type="InterPro" id="IPR017593">
    <property type="entry name" value="Allantoinase"/>
</dbReference>
<dbReference type="GO" id="GO:0000256">
    <property type="term" value="P:allantoin catabolic process"/>
    <property type="evidence" value="ECO:0007669"/>
    <property type="project" value="InterPro"/>
</dbReference>
<dbReference type="InterPro" id="IPR032466">
    <property type="entry name" value="Metal_Hydrolase"/>
</dbReference>
<dbReference type="AlphaFoldDB" id="A0A4P6UU51"/>
<dbReference type="GO" id="GO:0006145">
    <property type="term" value="P:purine nucleobase catabolic process"/>
    <property type="evidence" value="ECO:0007669"/>
    <property type="project" value="TreeGrafter"/>
</dbReference>
<dbReference type="InterPro" id="IPR002195">
    <property type="entry name" value="Dihydroorotase_CS"/>
</dbReference>
<dbReference type="Gene3D" id="2.30.40.10">
    <property type="entry name" value="Urease, subunit C, domain 1"/>
    <property type="match status" value="1"/>
</dbReference>
<dbReference type="NCBIfam" id="TIGR03178">
    <property type="entry name" value="allantoinase"/>
    <property type="match status" value="1"/>
</dbReference>
<keyword evidence="6 9" id="KW-0378">Hydrolase</keyword>
<evidence type="ECO:0000256" key="5">
    <source>
        <dbReference type="ARBA" id="ARBA00022723"/>
    </source>
</evidence>
<dbReference type="InterPro" id="IPR006680">
    <property type="entry name" value="Amidohydro-rel"/>
</dbReference>
<dbReference type="Pfam" id="PF01979">
    <property type="entry name" value="Amidohydro_1"/>
    <property type="match status" value="1"/>
</dbReference>
<dbReference type="GO" id="GO:0050897">
    <property type="term" value="F:cobalt ion binding"/>
    <property type="evidence" value="ECO:0007669"/>
    <property type="project" value="InterPro"/>
</dbReference>
<evidence type="ECO:0000313" key="9">
    <source>
        <dbReference type="EMBL" id="QBK26075.1"/>
    </source>
</evidence>
<evidence type="ECO:0000256" key="1">
    <source>
        <dbReference type="ARBA" id="ARBA00001947"/>
    </source>
</evidence>
<evidence type="ECO:0000259" key="8">
    <source>
        <dbReference type="Pfam" id="PF01979"/>
    </source>
</evidence>
<dbReference type="InterPro" id="IPR050138">
    <property type="entry name" value="DHOase/Allantoinase_Hydrolase"/>
</dbReference>
<dbReference type="InterPro" id="IPR011059">
    <property type="entry name" value="Metal-dep_hydrolase_composite"/>
</dbReference>
<dbReference type="EC" id="3.5.2.5" evidence="9"/>
<evidence type="ECO:0000313" key="10">
    <source>
        <dbReference type="Proteomes" id="UP000291151"/>
    </source>
</evidence>
<keyword evidence="10" id="KW-1185">Reference proteome</keyword>
<evidence type="ECO:0000256" key="4">
    <source>
        <dbReference type="ARBA" id="ARBA00011881"/>
    </source>
</evidence>
<comment type="function">
    <text evidence="2">Catalyzes the reversible cyclization of carbamoyl aspartate to dihydroorotate.</text>
</comment>
<evidence type="ECO:0000256" key="3">
    <source>
        <dbReference type="ARBA" id="ARBA00010286"/>
    </source>
</evidence>
<gene>
    <name evidence="9" type="primary">allB</name>
    <name evidence="9" type="ORF">DKZ56_09470</name>
</gene>
<dbReference type="GO" id="GO:0004038">
    <property type="term" value="F:allantoinase activity"/>
    <property type="evidence" value="ECO:0007669"/>
    <property type="project" value="UniProtKB-EC"/>
</dbReference>